<sequence length="501" mass="55884">MKNLKYFLIFFSLIQFSCETELPEQTETTGRNQYLNNALNGGDYFDPGEVSLPGDSYNEYEENQFIYTAEEPVSTFSIDADGASYGNVRRFIMQENQLPPKGAIRTEELINYFDLDYNFDNDPHPIALNGEVSRSPWNNANKLVRIGIKAKPIEKENLPPSNFVFLIDVSGSMGSEDKLQLLKNGFKYFVDELDDNDKVALVTYAGSAGVILESTPGSEKQKIKSAIDQLGAGGSTAGAEGIVTAYKIAQENFIENGNNRVVIGTDGDFNVGISSQEDLISLIEEKRESGVFITVLGVGRGNLNDAALEQIANNGNGTYEYIDNLEQLRKVFIYDYNKFYTVAKDVKIQIDFNPKVVEAYRLIGYENRVLEEEDFEDDEKDAGEIGAGQNITALYEIIPAHNPDISLAALAVDFRYKNPDSDTSIPIQLEIFDEGNSFDQSSDYLKFTASVASFSMLLSDSQFKGTSSYDKILQWLSATNLRDEHGFKAEFKQIVEKARSL</sequence>
<dbReference type="Proteomes" id="UP001261624">
    <property type="component" value="Unassembled WGS sequence"/>
</dbReference>
<dbReference type="SUPFAM" id="SSF53300">
    <property type="entry name" value="vWA-like"/>
    <property type="match status" value="1"/>
</dbReference>
<dbReference type="InterPro" id="IPR002035">
    <property type="entry name" value="VWF_A"/>
</dbReference>
<dbReference type="Pfam" id="PF12034">
    <property type="entry name" value="YfbK_C"/>
    <property type="match status" value="1"/>
</dbReference>
<dbReference type="InterPro" id="IPR036465">
    <property type="entry name" value="vWFA_dom_sf"/>
</dbReference>
<dbReference type="InterPro" id="IPR021908">
    <property type="entry name" value="YfbK_C"/>
</dbReference>
<evidence type="ECO:0000313" key="3">
    <source>
        <dbReference type="Proteomes" id="UP001261624"/>
    </source>
</evidence>
<dbReference type="Gene3D" id="3.40.50.410">
    <property type="entry name" value="von Willebrand factor, type A domain"/>
    <property type="match status" value="1"/>
</dbReference>
<accession>A0ABU3E5E8</accession>
<dbReference type="InterPro" id="IPR022156">
    <property type="entry name" value="Uncharacterised_YfbK_N"/>
</dbReference>
<dbReference type="InterPro" id="IPR051173">
    <property type="entry name" value="Ca_channel_alpha-2/delta"/>
</dbReference>
<dbReference type="PROSITE" id="PS50234">
    <property type="entry name" value="VWFA"/>
    <property type="match status" value="1"/>
</dbReference>
<gene>
    <name evidence="2" type="ORF">RM549_15250</name>
</gene>
<dbReference type="RefSeq" id="WP_311686363.1">
    <property type="nucleotide sequence ID" value="NZ_JAVRHM010000020.1"/>
</dbReference>
<name>A0ABU3E5E8_9FLAO</name>
<proteinExistence type="predicted"/>
<evidence type="ECO:0000259" key="1">
    <source>
        <dbReference type="PROSITE" id="PS50234"/>
    </source>
</evidence>
<comment type="caution">
    <text evidence="2">The sequence shown here is derived from an EMBL/GenBank/DDBJ whole genome shotgun (WGS) entry which is preliminary data.</text>
</comment>
<organism evidence="2 3">
    <name type="scientific">Autumnicola patrickiae</name>
    <dbReference type="NCBI Taxonomy" id="3075591"/>
    <lineage>
        <taxon>Bacteria</taxon>
        <taxon>Pseudomonadati</taxon>
        <taxon>Bacteroidota</taxon>
        <taxon>Flavobacteriia</taxon>
        <taxon>Flavobacteriales</taxon>
        <taxon>Flavobacteriaceae</taxon>
        <taxon>Autumnicola</taxon>
    </lineage>
</organism>
<evidence type="ECO:0000313" key="2">
    <source>
        <dbReference type="EMBL" id="MDT0691150.1"/>
    </source>
</evidence>
<keyword evidence="3" id="KW-1185">Reference proteome</keyword>
<dbReference type="Pfam" id="PF00092">
    <property type="entry name" value="VWA"/>
    <property type="match status" value="1"/>
</dbReference>
<dbReference type="Pfam" id="PF12450">
    <property type="entry name" value="vWF_A"/>
    <property type="match status" value="1"/>
</dbReference>
<protein>
    <submittedName>
        <fullName evidence="2">VWA domain-containing protein</fullName>
    </submittedName>
</protein>
<reference evidence="2 3" key="1">
    <citation type="submission" date="2023-09" db="EMBL/GenBank/DDBJ databases">
        <authorList>
            <person name="Rey-Velasco X."/>
        </authorList>
    </citation>
    <scope>NUCLEOTIDE SEQUENCE [LARGE SCALE GENOMIC DNA]</scope>
    <source>
        <strain evidence="2 3">F188</strain>
    </source>
</reference>
<dbReference type="SMART" id="SM00327">
    <property type="entry name" value="VWA"/>
    <property type="match status" value="1"/>
</dbReference>
<feature type="domain" description="VWFA" evidence="1">
    <location>
        <begin position="162"/>
        <end position="336"/>
    </location>
</feature>
<dbReference type="CDD" id="cd01465">
    <property type="entry name" value="vWA_subgroup"/>
    <property type="match status" value="1"/>
</dbReference>
<dbReference type="EMBL" id="JAVRHM010000020">
    <property type="protein sequence ID" value="MDT0691150.1"/>
    <property type="molecule type" value="Genomic_DNA"/>
</dbReference>
<dbReference type="PANTHER" id="PTHR10166">
    <property type="entry name" value="VOLTAGE-DEPENDENT CALCIUM CHANNEL SUBUNIT ALPHA-2/DELTA-RELATED"/>
    <property type="match status" value="1"/>
</dbReference>
<dbReference type="PANTHER" id="PTHR10166:SF37">
    <property type="entry name" value="STOLID, ISOFORM H"/>
    <property type="match status" value="1"/>
</dbReference>